<gene>
    <name evidence="3" type="ORF">NMY3_01441</name>
</gene>
<protein>
    <recommendedName>
        <fullName evidence="1">Phosphoesterase</fullName>
        <ecNumber evidence="1">3.1.4.-</ecNumber>
    </recommendedName>
</protein>
<dbReference type="KEGG" id="taa:NMY3_01441"/>
<dbReference type="EMBL" id="CP012850">
    <property type="protein sequence ID" value="ALI35645.1"/>
    <property type="molecule type" value="Genomic_DNA"/>
</dbReference>
<dbReference type="InterPro" id="IPR024654">
    <property type="entry name" value="Calcineurin-like_PHP_lpxH"/>
</dbReference>
<reference evidence="4" key="1">
    <citation type="submission" date="2015-10" db="EMBL/GenBank/DDBJ databases">
        <title>Niche specialization of a soil ammonia-oxidizing archaeon, Candidatus Nitrosocosmicus oleophilus.</title>
        <authorList>
            <person name="Jung M.-Y."/>
            <person name="Rhee S.-K."/>
        </authorList>
    </citation>
    <scope>NUCLEOTIDE SEQUENCE [LARGE SCALE GENOMIC DNA]</scope>
    <source>
        <strain evidence="4">MY3</strain>
    </source>
</reference>
<organism evidence="3 4">
    <name type="scientific">Candidatus Nitrosocosmicus oleophilus</name>
    <dbReference type="NCBI Taxonomy" id="1353260"/>
    <lineage>
        <taxon>Archaea</taxon>
        <taxon>Nitrososphaerota</taxon>
        <taxon>Nitrososphaeria</taxon>
        <taxon>Nitrososphaerales</taxon>
        <taxon>Nitrososphaeraceae</taxon>
        <taxon>Candidatus Nitrosocosmicus</taxon>
    </lineage>
</organism>
<dbReference type="Proteomes" id="UP000058925">
    <property type="component" value="Chromosome"/>
</dbReference>
<evidence type="ECO:0000259" key="2">
    <source>
        <dbReference type="Pfam" id="PF12850"/>
    </source>
</evidence>
<keyword evidence="1" id="KW-0479">Metal-binding</keyword>
<dbReference type="PANTHER" id="PTHR43165:SF1">
    <property type="entry name" value="PHOSPHODIESTERASE MJ0936"/>
    <property type="match status" value="1"/>
</dbReference>
<dbReference type="EC" id="3.1.4.-" evidence="1"/>
<feature type="domain" description="Calcineurin-like phosphoesterase" evidence="2">
    <location>
        <begin position="10"/>
        <end position="158"/>
    </location>
</feature>
<dbReference type="Gene3D" id="3.60.21.10">
    <property type="match status" value="1"/>
</dbReference>
<dbReference type="CDD" id="cd00841">
    <property type="entry name" value="MPP_YfcE"/>
    <property type="match status" value="1"/>
</dbReference>
<dbReference type="InterPro" id="IPR000979">
    <property type="entry name" value="Phosphodiesterase_MJ0936/Vps29"/>
</dbReference>
<dbReference type="SUPFAM" id="SSF56300">
    <property type="entry name" value="Metallo-dependent phosphatases"/>
    <property type="match status" value="1"/>
</dbReference>
<dbReference type="InterPro" id="IPR053193">
    <property type="entry name" value="MetalloPDE_YfcE-like"/>
</dbReference>
<sequence length="191" mass="21749">MMIKKLLIVKIGVISDTHDDIENTEKAINIFNLMKVDHVFHAGDYVYPGIISLFKKLDKETQFYGVRGNNDGELLGITRQFAEIENALFLNEFGKLLISSKKIGIYHGTNSELSESLVESQLFDILILGHTHVKRIEKMGKTLVLNPGALNRNFFSKKTADDPCVIIYDEKRKMAEFININSTNTEYDYAK</sequence>
<keyword evidence="4" id="KW-1185">Reference proteome</keyword>
<name>A0A654LWR4_9ARCH</name>
<dbReference type="PANTHER" id="PTHR43165">
    <property type="entry name" value="METALLOPHOSPHOESTERASE"/>
    <property type="match status" value="1"/>
</dbReference>
<comment type="cofactor">
    <cofactor evidence="1">
        <name>a divalent metal cation</name>
        <dbReference type="ChEBI" id="CHEBI:60240"/>
    </cofactor>
</comment>
<dbReference type="GO" id="GO:0016787">
    <property type="term" value="F:hydrolase activity"/>
    <property type="evidence" value="ECO:0007669"/>
    <property type="project" value="UniProtKB-UniRule"/>
</dbReference>
<dbReference type="Pfam" id="PF12850">
    <property type="entry name" value="Metallophos_2"/>
    <property type="match status" value="1"/>
</dbReference>
<evidence type="ECO:0000256" key="1">
    <source>
        <dbReference type="RuleBase" id="RU362039"/>
    </source>
</evidence>
<dbReference type="NCBIfam" id="TIGR00040">
    <property type="entry name" value="yfcE"/>
    <property type="match status" value="1"/>
</dbReference>
<proteinExistence type="inferred from homology"/>
<dbReference type="InterPro" id="IPR041802">
    <property type="entry name" value="MPP_YfcE"/>
</dbReference>
<evidence type="ECO:0000313" key="3">
    <source>
        <dbReference type="EMBL" id="ALI35645.1"/>
    </source>
</evidence>
<comment type="similarity">
    <text evidence="1">Belongs to the metallophosphoesterase superfamily. YfcE family.</text>
</comment>
<accession>A0A654LWR4</accession>
<evidence type="ECO:0000313" key="4">
    <source>
        <dbReference type="Proteomes" id="UP000058925"/>
    </source>
</evidence>
<dbReference type="AlphaFoldDB" id="A0A654LWR4"/>
<dbReference type="GO" id="GO:0046872">
    <property type="term" value="F:metal ion binding"/>
    <property type="evidence" value="ECO:0007669"/>
    <property type="project" value="UniProtKB-KW"/>
</dbReference>
<dbReference type="InterPro" id="IPR029052">
    <property type="entry name" value="Metallo-depent_PP-like"/>
</dbReference>